<feature type="compositionally biased region" description="Basic and acidic residues" evidence="3">
    <location>
        <begin position="683"/>
        <end position="692"/>
    </location>
</feature>
<dbReference type="InParanoid" id="D8LN74"/>
<dbReference type="PROSITE" id="PS50222">
    <property type="entry name" value="EF_HAND_2"/>
    <property type="match status" value="3"/>
</dbReference>
<dbReference type="Gene3D" id="1.10.238.10">
    <property type="entry name" value="EF-hand"/>
    <property type="match status" value="2"/>
</dbReference>
<dbReference type="eggNOG" id="KOG1029">
    <property type="taxonomic scope" value="Eukaryota"/>
</dbReference>
<dbReference type="GO" id="GO:0005737">
    <property type="term" value="C:cytoplasm"/>
    <property type="evidence" value="ECO:0007669"/>
    <property type="project" value="TreeGrafter"/>
</dbReference>
<dbReference type="GO" id="GO:0006897">
    <property type="term" value="P:endocytosis"/>
    <property type="evidence" value="ECO:0007669"/>
    <property type="project" value="TreeGrafter"/>
</dbReference>
<feature type="region of interest" description="Disordered" evidence="3">
    <location>
        <begin position="129"/>
        <end position="180"/>
    </location>
</feature>
<dbReference type="PROSITE" id="PS50297">
    <property type="entry name" value="ANK_REP_REGION"/>
    <property type="match status" value="1"/>
</dbReference>
<proteinExistence type="predicted"/>
<name>D8LN74_ECTSI</name>
<dbReference type="PANTHER" id="PTHR11216:SF170">
    <property type="entry name" value="DYNAMIN ASSOCIATED PROTEIN 160, ISOFORM D"/>
    <property type="match status" value="1"/>
</dbReference>
<evidence type="ECO:0000256" key="1">
    <source>
        <dbReference type="ARBA" id="ARBA00022837"/>
    </source>
</evidence>
<feature type="region of interest" description="Disordered" evidence="3">
    <location>
        <begin position="510"/>
        <end position="705"/>
    </location>
</feature>
<dbReference type="Gene3D" id="1.25.40.20">
    <property type="entry name" value="Ankyrin repeat-containing domain"/>
    <property type="match status" value="1"/>
</dbReference>
<evidence type="ECO:0000313" key="7">
    <source>
        <dbReference type="Proteomes" id="UP000002630"/>
    </source>
</evidence>
<evidence type="ECO:0000259" key="4">
    <source>
        <dbReference type="PROSITE" id="PS50031"/>
    </source>
</evidence>
<dbReference type="CDD" id="cd00052">
    <property type="entry name" value="EH"/>
    <property type="match status" value="2"/>
</dbReference>
<feature type="compositionally biased region" description="Basic residues" evidence="3">
    <location>
        <begin position="353"/>
        <end position="371"/>
    </location>
</feature>
<feature type="domain" description="EF-hand" evidence="5">
    <location>
        <begin position="1260"/>
        <end position="1295"/>
    </location>
</feature>
<dbReference type="EMBL" id="FN649728">
    <property type="protein sequence ID" value="CBN74837.1"/>
    <property type="molecule type" value="Genomic_DNA"/>
</dbReference>
<feature type="domain" description="EF-hand" evidence="5">
    <location>
        <begin position="974"/>
        <end position="1009"/>
    </location>
</feature>
<dbReference type="InterPro" id="IPR011992">
    <property type="entry name" value="EF-hand-dom_pair"/>
</dbReference>
<feature type="domain" description="EH" evidence="4">
    <location>
        <begin position="1224"/>
        <end position="1317"/>
    </location>
</feature>
<accession>D8LN74</accession>
<dbReference type="InterPro" id="IPR002048">
    <property type="entry name" value="EF_hand_dom"/>
</dbReference>
<feature type="region of interest" description="Disordered" evidence="3">
    <location>
        <begin position="952"/>
        <end position="973"/>
    </location>
</feature>
<dbReference type="GO" id="GO:0005886">
    <property type="term" value="C:plasma membrane"/>
    <property type="evidence" value="ECO:0007669"/>
    <property type="project" value="TreeGrafter"/>
</dbReference>
<feature type="region of interest" description="Disordered" evidence="3">
    <location>
        <begin position="353"/>
        <end position="401"/>
    </location>
</feature>
<evidence type="ECO:0000313" key="6">
    <source>
        <dbReference type="EMBL" id="CBN74837.1"/>
    </source>
</evidence>
<dbReference type="eggNOG" id="KOG0998">
    <property type="taxonomic scope" value="Eukaryota"/>
</dbReference>
<feature type="domain" description="EF-hand" evidence="5">
    <location>
        <begin position="1223"/>
        <end position="1258"/>
    </location>
</feature>
<feature type="compositionally biased region" description="Basic and acidic residues" evidence="3">
    <location>
        <begin position="140"/>
        <end position="153"/>
    </location>
</feature>
<dbReference type="Proteomes" id="UP000002630">
    <property type="component" value="Linkage Group LG03"/>
</dbReference>
<dbReference type="EMBL" id="FN648630">
    <property type="protein sequence ID" value="CBN74837.1"/>
    <property type="molecule type" value="Genomic_DNA"/>
</dbReference>
<feature type="compositionally biased region" description="Basic and acidic residues" evidence="3">
    <location>
        <begin position="541"/>
        <end position="551"/>
    </location>
</feature>
<feature type="compositionally biased region" description="Low complexity" evidence="3">
    <location>
        <begin position="912"/>
        <end position="923"/>
    </location>
</feature>
<dbReference type="InterPro" id="IPR036770">
    <property type="entry name" value="Ankyrin_rpt-contain_sf"/>
</dbReference>
<feature type="compositionally biased region" description="Low complexity" evidence="3">
    <location>
        <begin position="1059"/>
        <end position="1068"/>
    </location>
</feature>
<keyword evidence="1" id="KW-0106">Calcium</keyword>
<feature type="compositionally biased region" description="Basic and acidic residues" evidence="3">
    <location>
        <begin position="881"/>
        <end position="911"/>
    </location>
</feature>
<feature type="domain" description="EH" evidence="4">
    <location>
        <begin position="942"/>
        <end position="1031"/>
    </location>
</feature>
<feature type="compositionally biased region" description="Basic and acidic residues" evidence="3">
    <location>
        <begin position="626"/>
        <end position="649"/>
    </location>
</feature>
<dbReference type="InterPro" id="IPR000261">
    <property type="entry name" value="EH_dom"/>
</dbReference>
<dbReference type="PROSITE" id="PS50088">
    <property type="entry name" value="ANK_REPEAT"/>
    <property type="match status" value="1"/>
</dbReference>
<feature type="region of interest" description="Disordered" evidence="3">
    <location>
        <begin position="1016"/>
        <end position="1074"/>
    </location>
</feature>
<dbReference type="SMART" id="SM00054">
    <property type="entry name" value="EFh"/>
    <property type="match status" value="3"/>
</dbReference>
<dbReference type="Pfam" id="PF12763">
    <property type="entry name" value="EH"/>
    <property type="match status" value="2"/>
</dbReference>
<dbReference type="GO" id="GO:0005509">
    <property type="term" value="F:calcium ion binding"/>
    <property type="evidence" value="ECO:0007669"/>
    <property type="project" value="InterPro"/>
</dbReference>
<dbReference type="GO" id="GO:0016197">
    <property type="term" value="P:endosomal transport"/>
    <property type="evidence" value="ECO:0007669"/>
    <property type="project" value="TreeGrafter"/>
</dbReference>
<dbReference type="PROSITE" id="PS50031">
    <property type="entry name" value="EH"/>
    <property type="match status" value="2"/>
</dbReference>
<dbReference type="InterPro" id="IPR018247">
    <property type="entry name" value="EF_Hand_1_Ca_BS"/>
</dbReference>
<feature type="compositionally biased region" description="Basic and acidic residues" evidence="3">
    <location>
        <begin position="829"/>
        <end position="842"/>
    </location>
</feature>
<keyword evidence="2" id="KW-0040">ANK repeat</keyword>
<gene>
    <name evidence="6" type="ORF">Esi_0043_0130</name>
</gene>
<dbReference type="SUPFAM" id="SSF47473">
    <property type="entry name" value="EF-hand"/>
    <property type="match status" value="2"/>
</dbReference>
<dbReference type="SUPFAM" id="SSF48403">
    <property type="entry name" value="Ankyrin repeat"/>
    <property type="match status" value="1"/>
</dbReference>
<feature type="repeat" description="ANK" evidence="2">
    <location>
        <begin position="27"/>
        <end position="59"/>
    </location>
</feature>
<dbReference type="InterPro" id="IPR002110">
    <property type="entry name" value="Ankyrin_rpt"/>
</dbReference>
<feature type="region of interest" description="Disordered" evidence="3">
    <location>
        <begin position="783"/>
        <end position="928"/>
    </location>
</feature>
<dbReference type="OrthoDB" id="524326at2759"/>
<organism evidence="6 7">
    <name type="scientific">Ectocarpus siliculosus</name>
    <name type="common">Brown alga</name>
    <name type="synonym">Conferva siliculosa</name>
    <dbReference type="NCBI Taxonomy" id="2880"/>
    <lineage>
        <taxon>Eukaryota</taxon>
        <taxon>Sar</taxon>
        <taxon>Stramenopiles</taxon>
        <taxon>Ochrophyta</taxon>
        <taxon>PX clade</taxon>
        <taxon>Phaeophyceae</taxon>
        <taxon>Ectocarpales</taxon>
        <taxon>Ectocarpaceae</taxon>
        <taxon>Ectocarpus</taxon>
    </lineage>
</organism>
<protein>
    <submittedName>
        <fullName evidence="6">Similar to past-1</fullName>
    </submittedName>
</protein>
<dbReference type="PROSITE" id="PS00018">
    <property type="entry name" value="EF_HAND_1"/>
    <property type="match status" value="1"/>
</dbReference>
<sequence length="1321" mass="143381">MSENLIPLEFVHHRLLMDVAFEEIPETGNTGVHVAAYGGRLKCLGYLLSQGGDIKKKNHRGQTPAMLAALAGRTNVLKWLLENAKGIGEVPANFISDELLDIVEEMDESATYGSPMYRLLEDALNAVEAQSDGSEPFGSDSREEGGAQDEAKDVAQAPAAERPTTGESTRHEVNGGGTNDTLEFDTAWELYAGGKLGAHDILVVLTRIHGEGLNASWPRVLAALPSDDPHLIQNLEAAKSGVDRSKAGALAMAKEDTKGNSAAVAAASCDSATGARGKLSPGGHRDGDEENFLRATTVKYLRGSITAEQFYDEMVDGVEERKGGGRRVEEAVIARVARGMPEEKAWSLMEVHRKRRHEERLNKKRLRRSRQRRAEAASEGNTKKSTALAEPPGQGDDSSVASVFSFGGSVDSCDLSTSAGTGRDLDQAVAKYRENRISAAELKTVLSDAFGNQVDNILPRVLAILSNRKRRELANQWHVDSDSATKLRRPRVLHPRASFVSTDVVPVKDQKIIPRKAPGEAGPSEAVTGAEGSPGLPGQGDLDRAERDGGKKVQHQPQGRLVEGAGVTHGGGRKGGRDQVRQRPRTSMDQQDHSAHDDELGPISPKPNSPFTTRASAWAGGATVDIHGKEEVKPSNKASRDGRKGERGPTEVTPAPGVAVKGSAVRARAAAPSVGMNGDDDERNGRDKDKTETVSQKRKLRDSMEMDAQRLTSEFAAGRLAAPHFFGAMMEEFGEQRLIAVLPGILRVLPEGKAAELQAFASEAEGEAGVRTKARQREKELLEKVALDNEQQQQQEKDEREVEQEPTVKAGAEGAASKESRNGAQRKSAGKELADSTGHDSPVEAATQEGADGAKNRKVKKKRRGERKADAAEAAAAATRAPDEQKGETKKMKGNKMKEKKDKEKKGEQVKEGAAAESAAAANEAEDVDVEGGGLFEMSRVERDRYDRAFSKLSPDGAPISPAKAASTLSKSGLPRESLRRIWVMADVEKDERLNREEWAVAMHLVMCSTNKQIPLPGKLPKCLRTPPIGRQDQPLPEEDQPGGGNNPKNIRERKPEKNPSTPTSKSKYSPDFKQATKEFKNGDMEAEKYLPILRAAFGKKELAKMWPKLLPRLPPEKARELAEAAGLDFEAVSESATSPAPRQVGLKDATASYKRGEMGAREYYENVLQEAFGDKLAGMLPDILKALPPDRAEAVAAVAKAQADNVRRLAEDTPNEWAMSLDDRRVYDKAFVKLDKDRDGLLSSVEARPVLKKAVGNRLGEAQLGDLWKMADIDRDGRLTREEWAIAYHLMRCVVKREMKLPATLPEVLATTAGERLPSL</sequence>
<dbReference type="SMART" id="SM00248">
    <property type="entry name" value="ANK"/>
    <property type="match status" value="2"/>
</dbReference>
<feature type="compositionally biased region" description="Low complexity" evidence="3">
    <location>
        <begin position="657"/>
        <end position="675"/>
    </location>
</feature>
<dbReference type="STRING" id="2880.D8LN74"/>
<evidence type="ECO:0000256" key="2">
    <source>
        <dbReference type="PROSITE-ProRule" id="PRU00023"/>
    </source>
</evidence>
<dbReference type="PANTHER" id="PTHR11216">
    <property type="entry name" value="EH DOMAIN"/>
    <property type="match status" value="1"/>
</dbReference>
<evidence type="ECO:0000259" key="5">
    <source>
        <dbReference type="PROSITE" id="PS50222"/>
    </source>
</evidence>
<dbReference type="Pfam" id="PF12796">
    <property type="entry name" value="Ank_2"/>
    <property type="match status" value="1"/>
</dbReference>
<keyword evidence="7" id="KW-1185">Reference proteome</keyword>
<feature type="compositionally biased region" description="Basic and acidic residues" evidence="3">
    <location>
        <begin position="590"/>
        <end position="599"/>
    </location>
</feature>
<evidence type="ECO:0000256" key="3">
    <source>
        <dbReference type="SAM" id="MobiDB-lite"/>
    </source>
</evidence>
<dbReference type="SMART" id="SM00027">
    <property type="entry name" value="EH"/>
    <property type="match status" value="2"/>
</dbReference>
<feature type="compositionally biased region" description="Basic residues" evidence="3">
    <location>
        <begin position="856"/>
        <end position="866"/>
    </location>
</feature>
<reference evidence="6 7" key="1">
    <citation type="journal article" date="2010" name="Nature">
        <title>The Ectocarpus genome and the independent evolution of multicellularity in brown algae.</title>
        <authorList>
            <person name="Cock J.M."/>
            <person name="Sterck L."/>
            <person name="Rouze P."/>
            <person name="Scornet D."/>
            <person name="Allen A.E."/>
            <person name="Amoutzias G."/>
            <person name="Anthouard V."/>
            <person name="Artiguenave F."/>
            <person name="Aury J.M."/>
            <person name="Badger J.H."/>
            <person name="Beszteri B."/>
            <person name="Billiau K."/>
            <person name="Bonnet E."/>
            <person name="Bothwell J.H."/>
            <person name="Bowler C."/>
            <person name="Boyen C."/>
            <person name="Brownlee C."/>
            <person name="Carrano C.J."/>
            <person name="Charrier B."/>
            <person name="Cho G.Y."/>
            <person name="Coelho S.M."/>
            <person name="Collen J."/>
            <person name="Corre E."/>
            <person name="Da Silva C."/>
            <person name="Delage L."/>
            <person name="Delaroque N."/>
            <person name="Dittami S.M."/>
            <person name="Doulbeau S."/>
            <person name="Elias M."/>
            <person name="Farnham G."/>
            <person name="Gachon C.M."/>
            <person name="Gschloessl B."/>
            <person name="Heesch S."/>
            <person name="Jabbari K."/>
            <person name="Jubin C."/>
            <person name="Kawai H."/>
            <person name="Kimura K."/>
            <person name="Kloareg B."/>
            <person name="Kupper F.C."/>
            <person name="Lang D."/>
            <person name="Le Bail A."/>
            <person name="Leblanc C."/>
            <person name="Lerouge P."/>
            <person name="Lohr M."/>
            <person name="Lopez P.J."/>
            <person name="Martens C."/>
            <person name="Maumus F."/>
            <person name="Michel G."/>
            <person name="Miranda-Saavedra D."/>
            <person name="Morales J."/>
            <person name="Moreau H."/>
            <person name="Motomura T."/>
            <person name="Nagasato C."/>
            <person name="Napoli C.A."/>
            <person name="Nelson D.R."/>
            <person name="Nyvall-Collen P."/>
            <person name="Peters A.F."/>
            <person name="Pommier C."/>
            <person name="Potin P."/>
            <person name="Poulain J."/>
            <person name="Quesneville H."/>
            <person name="Read B."/>
            <person name="Rensing S.A."/>
            <person name="Ritter A."/>
            <person name="Rousvoal S."/>
            <person name="Samanta M."/>
            <person name="Samson G."/>
            <person name="Schroeder D.C."/>
            <person name="Segurens B."/>
            <person name="Strittmatter M."/>
            <person name="Tonon T."/>
            <person name="Tregear J.W."/>
            <person name="Valentin K."/>
            <person name="von Dassow P."/>
            <person name="Yamagishi T."/>
            <person name="Van de Peer Y."/>
            <person name="Wincker P."/>
        </authorList>
    </citation>
    <scope>NUCLEOTIDE SEQUENCE [LARGE SCALE GENOMIC DNA]</scope>
    <source>
        <strain evidence="7">Ec32 / CCAP1310/4</strain>
    </source>
</reference>